<dbReference type="EMBL" id="QBIY01013255">
    <property type="protein sequence ID" value="RXN09626.1"/>
    <property type="molecule type" value="Genomic_DNA"/>
</dbReference>
<name>A0A498LRA9_LABRO</name>
<proteinExistence type="predicted"/>
<sequence length="92" mass="10210">MKRDVLMWKNSECDRPEAGVTWGHGKTSFLLFLIRETPAGCWKKLSAAAAVFFYSSAGLSSPPLVKEPERSLIHRGGVGERREWPAGKPRPA</sequence>
<dbReference type="Proteomes" id="UP000290572">
    <property type="component" value="Unassembled WGS sequence"/>
</dbReference>
<gene>
    <name evidence="1" type="ORF">ROHU_031293</name>
</gene>
<organism evidence="1 2">
    <name type="scientific">Labeo rohita</name>
    <name type="common">Indian major carp</name>
    <name type="synonym">Cyprinus rohita</name>
    <dbReference type="NCBI Taxonomy" id="84645"/>
    <lineage>
        <taxon>Eukaryota</taxon>
        <taxon>Metazoa</taxon>
        <taxon>Chordata</taxon>
        <taxon>Craniata</taxon>
        <taxon>Vertebrata</taxon>
        <taxon>Euteleostomi</taxon>
        <taxon>Actinopterygii</taxon>
        <taxon>Neopterygii</taxon>
        <taxon>Teleostei</taxon>
        <taxon>Ostariophysi</taxon>
        <taxon>Cypriniformes</taxon>
        <taxon>Cyprinidae</taxon>
        <taxon>Labeoninae</taxon>
        <taxon>Labeonini</taxon>
        <taxon>Labeo</taxon>
    </lineage>
</organism>
<dbReference type="AlphaFoldDB" id="A0A498LRA9"/>
<comment type="caution">
    <text evidence="1">The sequence shown here is derived from an EMBL/GenBank/DDBJ whole genome shotgun (WGS) entry which is preliminary data.</text>
</comment>
<keyword evidence="2" id="KW-1185">Reference proteome</keyword>
<accession>A0A498LRA9</accession>
<protein>
    <submittedName>
        <fullName evidence="1">Uncharacterized protein</fullName>
    </submittedName>
</protein>
<reference evidence="1 2" key="1">
    <citation type="submission" date="2018-03" db="EMBL/GenBank/DDBJ databases">
        <title>Draft genome sequence of Rohu Carp (Labeo rohita).</title>
        <authorList>
            <person name="Das P."/>
            <person name="Kushwaha B."/>
            <person name="Joshi C.G."/>
            <person name="Kumar D."/>
            <person name="Nagpure N.S."/>
            <person name="Sahoo L."/>
            <person name="Das S.P."/>
            <person name="Bit A."/>
            <person name="Patnaik S."/>
            <person name="Meher P.K."/>
            <person name="Jayasankar P."/>
            <person name="Koringa P.G."/>
            <person name="Patel N.V."/>
            <person name="Hinsu A.T."/>
            <person name="Kumar R."/>
            <person name="Pandey M."/>
            <person name="Agarwal S."/>
            <person name="Srivastava S."/>
            <person name="Singh M."/>
            <person name="Iquebal M.A."/>
            <person name="Jaiswal S."/>
            <person name="Angadi U.B."/>
            <person name="Kumar N."/>
            <person name="Raza M."/>
            <person name="Shah T.M."/>
            <person name="Rai A."/>
            <person name="Jena J.K."/>
        </authorList>
    </citation>
    <scope>NUCLEOTIDE SEQUENCE [LARGE SCALE GENOMIC DNA]</scope>
    <source>
        <strain evidence="1">DASCIFA01</strain>
        <tissue evidence="1">Testis</tissue>
    </source>
</reference>
<evidence type="ECO:0000313" key="2">
    <source>
        <dbReference type="Proteomes" id="UP000290572"/>
    </source>
</evidence>
<evidence type="ECO:0000313" key="1">
    <source>
        <dbReference type="EMBL" id="RXN09626.1"/>
    </source>
</evidence>